<sequence>MPININDDEFPAANDDTLNLVQIVKSLVYLVKRITGKSSWKYEPDLTLDALNSAFLDGTLKGEKGDKGDTGEQGPQGIQGEKGDKGDPGSNANVTPGAWQTPTLQNSWQQTTETLKYRLLADGRLELRGSVSRSSAPSTPSTIFTLPVGYRPAYTVRVECPVLTNNANTAARVAIDSSSGAVSLAGLHASTPAYTSITFISLCFACALD</sequence>
<proteinExistence type="predicted"/>
<keyword evidence="3" id="KW-1185">Reference proteome</keyword>
<dbReference type="RefSeq" id="WP_190966114.1">
    <property type="nucleotide sequence ID" value="NZ_JACJTB010000001.1"/>
</dbReference>
<gene>
    <name evidence="2" type="ORF">H6G74_00915</name>
</gene>
<dbReference type="Gene3D" id="1.20.5.320">
    <property type="entry name" value="6-Phosphogluconate Dehydrogenase, domain 3"/>
    <property type="match status" value="1"/>
</dbReference>
<evidence type="ECO:0000313" key="2">
    <source>
        <dbReference type="EMBL" id="MBD2592887.1"/>
    </source>
</evidence>
<feature type="compositionally biased region" description="Polar residues" evidence="1">
    <location>
        <begin position="90"/>
        <end position="106"/>
    </location>
</feature>
<dbReference type="EMBL" id="JACJTB010000001">
    <property type="protein sequence ID" value="MBD2592887.1"/>
    <property type="molecule type" value="Genomic_DNA"/>
</dbReference>
<name>A0ABR8FRM0_9NOSO</name>
<comment type="caution">
    <text evidence="2">The sequence shown here is derived from an EMBL/GenBank/DDBJ whole genome shotgun (WGS) entry which is preliminary data.</text>
</comment>
<evidence type="ECO:0000256" key="1">
    <source>
        <dbReference type="SAM" id="MobiDB-lite"/>
    </source>
</evidence>
<accession>A0ABR8FRM0</accession>
<dbReference type="Proteomes" id="UP000603457">
    <property type="component" value="Unassembled WGS sequence"/>
</dbReference>
<evidence type="ECO:0000313" key="3">
    <source>
        <dbReference type="Proteomes" id="UP000603457"/>
    </source>
</evidence>
<reference evidence="2 3" key="1">
    <citation type="journal article" date="2020" name="ISME J.">
        <title>Comparative genomics reveals insights into cyanobacterial evolution and habitat adaptation.</title>
        <authorList>
            <person name="Chen M.Y."/>
            <person name="Teng W.K."/>
            <person name="Zhao L."/>
            <person name="Hu C.X."/>
            <person name="Zhou Y.K."/>
            <person name="Han B.P."/>
            <person name="Song L.R."/>
            <person name="Shu W.S."/>
        </authorList>
    </citation>
    <scope>NUCLEOTIDE SEQUENCE [LARGE SCALE GENOMIC DNA]</scope>
    <source>
        <strain evidence="2 3">FACHB-130</strain>
    </source>
</reference>
<feature type="region of interest" description="Disordered" evidence="1">
    <location>
        <begin position="62"/>
        <end position="106"/>
    </location>
</feature>
<protein>
    <submittedName>
        <fullName evidence="2">Collagen-like protein</fullName>
    </submittedName>
</protein>
<organism evidence="2 3">
    <name type="scientific">Nostoc spongiaeforme FACHB-130</name>
    <dbReference type="NCBI Taxonomy" id="1357510"/>
    <lineage>
        <taxon>Bacteria</taxon>
        <taxon>Bacillati</taxon>
        <taxon>Cyanobacteriota</taxon>
        <taxon>Cyanophyceae</taxon>
        <taxon>Nostocales</taxon>
        <taxon>Nostocaceae</taxon>
        <taxon>Nostoc</taxon>
    </lineage>
</organism>